<keyword evidence="1 2" id="KW-0732">Signal</keyword>
<accession>A0ABS6HH63</accession>
<dbReference type="NCBIfam" id="TIGR02601">
    <property type="entry name" value="autotrns_rpt"/>
    <property type="match status" value="7"/>
</dbReference>
<dbReference type="SMART" id="SM00869">
    <property type="entry name" value="Autotransporter"/>
    <property type="match status" value="1"/>
</dbReference>
<dbReference type="InterPro" id="IPR051551">
    <property type="entry name" value="Autotransporter_adhesion"/>
</dbReference>
<dbReference type="PANTHER" id="PTHR35037">
    <property type="entry name" value="C-TERMINAL REGION OF AIDA-LIKE PROTEIN"/>
    <property type="match status" value="1"/>
</dbReference>
<comment type="caution">
    <text evidence="4">The sequence shown here is derived from an EMBL/GenBank/DDBJ whole genome shotgun (WGS) entry which is preliminary data.</text>
</comment>
<evidence type="ECO:0000256" key="2">
    <source>
        <dbReference type="SAM" id="SignalP"/>
    </source>
</evidence>
<gene>
    <name evidence="4" type="ORF">JJQ90_24085</name>
</gene>
<keyword evidence="5" id="KW-1185">Reference proteome</keyword>
<organism evidence="4 5">
    <name type="scientific">Falsiroseomonas oleicola</name>
    <dbReference type="NCBI Taxonomy" id="2801474"/>
    <lineage>
        <taxon>Bacteria</taxon>
        <taxon>Pseudomonadati</taxon>
        <taxon>Pseudomonadota</taxon>
        <taxon>Alphaproteobacteria</taxon>
        <taxon>Acetobacterales</taxon>
        <taxon>Roseomonadaceae</taxon>
        <taxon>Falsiroseomonas</taxon>
    </lineage>
</organism>
<dbReference type="Pfam" id="PF03797">
    <property type="entry name" value="Autotransporter"/>
    <property type="match status" value="1"/>
</dbReference>
<evidence type="ECO:0000256" key="1">
    <source>
        <dbReference type="ARBA" id="ARBA00022729"/>
    </source>
</evidence>
<dbReference type="Pfam" id="PF12951">
    <property type="entry name" value="PATR"/>
    <property type="match status" value="7"/>
</dbReference>
<evidence type="ECO:0000313" key="4">
    <source>
        <dbReference type="EMBL" id="MBU8546821.1"/>
    </source>
</evidence>
<dbReference type="InterPro" id="IPR005546">
    <property type="entry name" value="Autotransporte_beta"/>
</dbReference>
<feature type="signal peptide" evidence="2">
    <location>
        <begin position="1"/>
        <end position="25"/>
    </location>
</feature>
<dbReference type="Proteomes" id="UP000689967">
    <property type="component" value="Unassembled WGS sequence"/>
</dbReference>
<dbReference type="PANTHER" id="PTHR35037:SF3">
    <property type="entry name" value="C-TERMINAL REGION OF AIDA-LIKE PROTEIN"/>
    <property type="match status" value="1"/>
</dbReference>
<feature type="domain" description="Autotransporter" evidence="3">
    <location>
        <begin position="1143"/>
        <end position="1423"/>
    </location>
</feature>
<evidence type="ECO:0000313" key="5">
    <source>
        <dbReference type="Proteomes" id="UP000689967"/>
    </source>
</evidence>
<sequence>MPRSSPVLVSAAFAALCGLAAPAAAQPVWIGPGTDFNTATNWSTGTLPGVGGFIFQNTGPTSLSTSTSSNFRGILYDVGAPTYTITATGVTTLEGNVVNNSGVEQVIIIPNGQAMSVQGTSATGTNVTYQIDGGMVLRNSSVGGESNFIVNGQMVIQGAARTITMGALSGGANVSLDTTSDVRLVIGGLNTVETYSGVLRQNQTGLMTLEKVGTGVLTLTGTNTYTGGTTITAGTLQIGNGGAGGRLGTGAVVNDAALVFNTTSAQSVADVISGTGTLRQNGSGVLTLGGANTYSGGTTITTGTIALNDLGGLGTGGVSLDGGTLRGNVTGTLANDIAVATAGLGTISAATGQTVTLTGQFSLGDDAVIVFGSLANTGTLIAQFSGISTTNPPGSLRIAGGTLVSGNRSIAQLSERITTTTIDAGATLDLDGNTPSSSFAINDLRGAGRLTNTGVTYVRAGDFSGEIAGTAQLEKIGADTLILTGANSYTGGTTITAGTLQVGNGGTTGALGTGAVVNDAALAFNRGNAVTFGEVISGTGTLTQNGSSVLTLTGANTYSGDTTIAAGTLRVGNGGTTGTLGSGAVVNNAALAFDRSDAVTVGNLISGTGTLAQNGSGVLTLTGANTYSGGTALRAGTIEIANGGALGTGTLTFDGGALRATGTDTLANAIALNTGASASITAAAGETLTLTGAQSLPGVNTLVFGSATDTGIIRYRPTSVNFASMTELRVAGGTLRIGNAMPGANSTIIEAGATLDFSERSSTTEQITNLQGAGDLINPNTTLLVSGNFAGRIMGSGDIDKIGMGTLILTGANSYSGGTTIQTGTVQVGDGGTSGTLGSGAVVNNGALVFNRSDAVTVGNLISGSGTLTQDGPGNLILNAANTYTGATTVQAGRLSVNGSIAASSGVTVEAGGTLGGTGSLPGVAVRAGGAIAPGNSIGTLTVSGDLALAPGSTTQIEVQGPLADRINVSGTATLGGTLQLVALGGSYSFNAPYTLIQAGAVAGSFAALDTQGSFGAGVTSTVNTTATEAQLLLTPAMLVPIITDPPPPATPGVPVPILGQGTPNQIAVAAGLDRAVTDGADVSAFFPLYNLPAAQLPRGLDQVSGQVHAVAAGLHAQGAGQFLGAILDPARDAEAPGDGAAGSTPRYAVWATALAANQRMEAGGNATNSVSSTSGGVAAGADVRLSAQVVAGFALAATGATARLSDGLGRAEGTQLQGAVHGTGQFGPLRLAAALAYGAMELSTERSVPFLGAGDLRSDVTSQGVSTRLEAGWRVADVLPGVALTPALAFQGSWYTVPSYTERATGGQGAAALAVAGQTQGQSRLEMTVRADTSLGPALSGFARAGWAAYLQRDAGMSAQFIGLPQAGFTVSGPRPDAHAALVSGGLDWRLSPSTTVTARVDAELSGNSHAVNGTARIRYAF</sequence>
<dbReference type="RefSeq" id="WP_216878849.1">
    <property type="nucleotide sequence ID" value="NZ_JAERQM010000010.1"/>
</dbReference>
<proteinExistence type="predicted"/>
<dbReference type="InterPro" id="IPR013425">
    <property type="entry name" value="Autotrns_rpt"/>
</dbReference>
<dbReference type="PROSITE" id="PS51208">
    <property type="entry name" value="AUTOTRANSPORTER"/>
    <property type="match status" value="1"/>
</dbReference>
<name>A0ABS6HH63_9PROT</name>
<reference evidence="4 5" key="1">
    <citation type="submission" date="2021-01" db="EMBL/GenBank/DDBJ databases">
        <title>Roseomonas sp. nov, a bacterium isolated from an oil production mixture in Yumen Oilfield.</title>
        <authorList>
            <person name="Wu D."/>
        </authorList>
    </citation>
    <scope>NUCLEOTIDE SEQUENCE [LARGE SCALE GENOMIC DNA]</scope>
    <source>
        <strain evidence="4 5">ROY-5-3</strain>
    </source>
</reference>
<dbReference type="EMBL" id="JAERQM010000010">
    <property type="protein sequence ID" value="MBU8546821.1"/>
    <property type="molecule type" value="Genomic_DNA"/>
</dbReference>
<protein>
    <submittedName>
        <fullName evidence="4">Autotransporter-associated beta strand repeat-containing protein</fullName>
    </submittedName>
</protein>
<evidence type="ECO:0000259" key="3">
    <source>
        <dbReference type="PROSITE" id="PS51208"/>
    </source>
</evidence>
<feature type="chain" id="PRO_5046229361" evidence="2">
    <location>
        <begin position="26"/>
        <end position="1423"/>
    </location>
</feature>